<evidence type="ECO:0000313" key="2">
    <source>
        <dbReference type="EMBL" id="QKX63117.1"/>
    </source>
</evidence>
<dbReference type="Pfam" id="PF17784">
    <property type="entry name" value="Sulfotransfer_4"/>
    <property type="match status" value="1"/>
</dbReference>
<dbReference type="Proteomes" id="UP000509510">
    <property type="component" value="Chromosome V"/>
</dbReference>
<dbReference type="GeneID" id="55997766"/>
<evidence type="ECO:0000313" key="3">
    <source>
        <dbReference type="Proteomes" id="UP000509510"/>
    </source>
</evidence>
<sequence>MNFYDWLINTMYGLPPVGLNPRQRPMRVLAVGISRSGTESLREALHEVGFRHTFHGFDTIIPPCSLEATYKLLRKKYNTSSGDNEHTERLTAEDFDTVLSDCVGVSDLFAAEFAVELIHAYPDAKVILNTRSDLDAWYRSMEQTMGYFDKNPIDWDWCKSWFSAELFWVRQTMCRTMMPKFFRDNFASNGKWVYKQHVALIRGLGLPKERLLEWSVEDGWEPLCRFLDTQVPQSEFPRGNPPKAWAEKIETTMKVYHERAVRNMVICGGIFVGLASCIAWMCPRTMVI</sequence>
<keyword evidence="3" id="KW-1185">Reference proteome</keyword>
<dbReference type="KEGG" id="trg:TRUGW13939_10285"/>
<keyword evidence="1" id="KW-0472">Membrane</keyword>
<organism evidence="2 3">
    <name type="scientific">Talaromyces rugulosus</name>
    <name type="common">Penicillium rugulosum</name>
    <dbReference type="NCBI Taxonomy" id="121627"/>
    <lineage>
        <taxon>Eukaryota</taxon>
        <taxon>Fungi</taxon>
        <taxon>Dikarya</taxon>
        <taxon>Ascomycota</taxon>
        <taxon>Pezizomycotina</taxon>
        <taxon>Eurotiomycetes</taxon>
        <taxon>Eurotiomycetidae</taxon>
        <taxon>Eurotiales</taxon>
        <taxon>Trichocomaceae</taxon>
        <taxon>Talaromyces</taxon>
        <taxon>Talaromyces sect. Islandici</taxon>
    </lineage>
</organism>
<dbReference type="PANTHER" id="PTHR36978:SF8">
    <property type="entry name" value="NAD DEPENDENT EPIMERASE_DEHYDRATASE"/>
    <property type="match status" value="1"/>
</dbReference>
<dbReference type="EMBL" id="CP055902">
    <property type="protein sequence ID" value="QKX63117.1"/>
    <property type="molecule type" value="Genomic_DNA"/>
</dbReference>
<dbReference type="RefSeq" id="XP_035349291.1">
    <property type="nucleotide sequence ID" value="XM_035493398.1"/>
</dbReference>
<reference evidence="3" key="1">
    <citation type="submission" date="2020-06" db="EMBL/GenBank/DDBJ databases">
        <title>A chromosome-scale genome assembly of Talaromyces rugulosus W13939.</title>
        <authorList>
            <person name="Wang B."/>
            <person name="Guo L."/>
            <person name="Ye K."/>
            <person name="Wang L."/>
        </authorList>
    </citation>
    <scope>NUCLEOTIDE SEQUENCE [LARGE SCALE GENOMIC DNA]</scope>
    <source>
        <strain evidence="3">W13939</strain>
    </source>
</reference>
<accession>A0A7H8RAF5</accession>
<dbReference type="SUPFAM" id="SSF52540">
    <property type="entry name" value="P-loop containing nucleoside triphosphate hydrolases"/>
    <property type="match status" value="1"/>
</dbReference>
<proteinExistence type="predicted"/>
<dbReference type="OrthoDB" id="408152at2759"/>
<keyword evidence="1" id="KW-1133">Transmembrane helix</keyword>
<dbReference type="PANTHER" id="PTHR36978">
    <property type="entry name" value="P-LOOP CONTAINING NUCLEOTIDE TRIPHOSPHATE HYDROLASE"/>
    <property type="match status" value="1"/>
</dbReference>
<dbReference type="InterPro" id="IPR040632">
    <property type="entry name" value="Sulfotransfer_4"/>
</dbReference>
<dbReference type="InterPro" id="IPR027417">
    <property type="entry name" value="P-loop_NTPase"/>
</dbReference>
<evidence type="ECO:0000256" key="1">
    <source>
        <dbReference type="SAM" id="Phobius"/>
    </source>
</evidence>
<gene>
    <name evidence="2" type="ORF">TRUGW13939_10285</name>
</gene>
<evidence type="ECO:0008006" key="4">
    <source>
        <dbReference type="Google" id="ProtNLM"/>
    </source>
</evidence>
<dbReference type="Gene3D" id="3.40.50.300">
    <property type="entry name" value="P-loop containing nucleotide triphosphate hydrolases"/>
    <property type="match status" value="1"/>
</dbReference>
<keyword evidence="1" id="KW-0812">Transmembrane</keyword>
<protein>
    <recommendedName>
        <fullName evidence="4">NAD dependent epimerase/dehydratase</fullName>
    </recommendedName>
</protein>
<name>A0A7H8RAF5_TALRU</name>
<dbReference type="AlphaFoldDB" id="A0A7H8RAF5"/>
<feature type="transmembrane region" description="Helical" evidence="1">
    <location>
        <begin position="260"/>
        <end position="282"/>
    </location>
</feature>